<proteinExistence type="predicted"/>
<dbReference type="EMBL" id="AP009091">
    <property type="protein sequence ID" value="BAI39906.1"/>
    <property type="molecule type" value="Genomic_DNA"/>
</dbReference>
<accession>C8TFI4</accession>
<protein>
    <submittedName>
        <fullName evidence="1">Uncharacterized protein K0155E09.9</fullName>
    </submittedName>
</protein>
<reference evidence="1" key="1">
    <citation type="journal article" date="2009" name="Plant J.">
        <title>Comparative analysis of complete orthologous centromeres from two subspecies of rice reveals rapid variation of centromere organization and structure.</title>
        <authorList>
            <person name="Wu J."/>
            <person name="Fujisawa M."/>
            <person name="Tian Z."/>
            <person name="Yamagata H."/>
            <person name="Kamiya K."/>
            <person name="Shibata M."/>
            <person name="Hosokawa S."/>
            <person name="Ito Y."/>
            <person name="Hamada M."/>
            <person name="Katagiri S."/>
            <person name="Kurita K."/>
            <person name="Yamamoto M."/>
            <person name="Kikuta A."/>
            <person name="Machita K."/>
            <person name="Karasawa W."/>
            <person name="Kanamori H."/>
            <person name="Namiki N."/>
            <person name="Mizuno H."/>
            <person name="Ma J."/>
            <person name="Sasaki T."/>
            <person name="Matsumoto T."/>
        </authorList>
    </citation>
    <scope>NUCLEOTIDE SEQUENCE</scope>
</reference>
<gene>
    <name evidence="1" type="primary">K0155E09.9</name>
</gene>
<evidence type="ECO:0000313" key="1">
    <source>
        <dbReference type="EMBL" id="BAI39906.1"/>
    </source>
</evidence>
<organism evidence="1">
    <name type="scientific">Oryza sativa subsp. indica</name>
    <name type="common">Rice</name>
    <dbReference type="NCBI Taxonomy" id="39946"/>
    <lineage>
        <taxon>Eukaryota</taxon>
        <taxon>Viridiplantae</taxon>
        <taxon>Streptophyta</taxon>
        <taxon>Embryophyta</taxon>
        <taxon>Tracheophyta</taxon>
        <taxon>Spermatophyta</taxon>
        <taxon>Magnoliopsida</taxon>
        <taxon>Liliopsida</taxon>
        <taxon>Poales</taxon>
        <taxon>Poaceae</taxon>
        <taxon>BOP clade</taxon>
        <taxon>Oryzoideae</taxon>
        <taxon>Oryzeae</taxon>
        <taxon>Oryzinae</taxon>
        <taxon>Oryza</taxon>
        <taxon>Oryza sativa</taxon>
    </lineage>
</organism>
<sequence length="50" mass="5750">MEVCTGVWIHMSNRFALWWELFFLHNDEVAPFFQIISGGVVATGLMLSTF</sequence>
<dbReference type="AlphaFoldDB" id="C8TFI4"/>
<name>C8TFI4_ORYSI</name>